<accession>A0A443VMD3</accession>
<organism evidence="1 2">
    <name type="scientific">Raoultella planticola</name>
    <name type="common">Klebsiella planticola</name>
    <dbReference type="NCBI Taxonomy" id="575"/>
    <lineage>
        <taxon>Bacteria</taxon>
        <taxon>Pseudomonadati</taxon>
        <taxon>Pseudomonadota</taxon>
        <taxon>Gammaproteobacteria</taxon>
        <taxon>Enterobacterales</taxon>
        <taxon>Enterobacteriaceae</taxon>
        <taxon>Klebsiella/Raoultella group</taxon>
        <taxon>Raoultella</taxon>
    </lineage>
</organism>
<sequence>MLAAIPGLHRRKAAWFREDAALTGRGNHRRILFLNGGVNGDAGVAFRRFRSKKYAQDIRKHPVDFGFHQDGDQHNALQPFTLRTDGFTEHTSAKVRAGKPLFIKQNQTFTI</sequence>
<comment type="caution">
    <text evidence="1">The sequence shown here is derived from an EMBL/GenBank/DDBJ whole genome shotgun (WGS) entry which is preliminary data.</text>
</comment>
<evidence type="ECO:0000313" key="1">
    <source>
        <dbReference type="EMBL" id="RWT22443.1"/>
    </source>
</evidence>
<dbReference type="AlphaFoldDB" id="A0A443VMD3"/>
<evidence type="ECO:0000313" key="2">
    <source>
        <dbReference type="Proteomes" id="UP000288843"/>
    </source>
</evidence>
<proteinExistence type="predicted"/>
<protein>
    <submittedName>
        <fullName evidence="1">Uncharacterized protein</fullName>
    </submittedName>
</protein>
<name>A0A443VMD3_RAOPL</name>
<gene>
    <name evidence="1" type="ORF">DN603_13770</name>
</gene>
<dbReference type="Proteomes" id="UP000288843">
    <property type="component" value="Unassembled WGS sequence"/>
</dbReference>
<dbReference type="EMBL" id="QKOX01000012">
    <property type="protein sequence ID" value="RWT22443.1"/>
    <property type="molecule type" value="Genomic_DNA"/>
</dbReference>
<reference evidence="1 2" key="1">
    <citation type="submission" date="2018-06" db="EMBL/GenBank/DDBJ databases">
        <title>Carbapenemase-producing Enterobacteriaceae present in wastewater treatment plant effluent and nearby surface waters in the US.</title>
        <authorList>
            <person name="Mathys D.A."/>
            <person name="Mollenkopf D.F."/>
            <person name="Feicht S.M."/>
            <person name="Adams R.J."/>
            <person name="Albers A.L."/>
            <person name="Stuever D.M."/>
            <person name="Daniels J.B."/>
            <person name="Wittum T.E."/>
        </authorList>
    </citation>
    <scope>NUCLEOTIDE SEQUENCE [LARGE SCALE GENOMIC DNA]</scope>
    <source>
        <strain evidence="1 2">GEO_47_Down_B</strain>
    </source>
</reference>